<dbReference type="InterPro" id="IPR009019">
    <property type="entry name" value="KH_sf_prok-type"/>
</dbReference>
<dbReference type="InterPro" id="IPR015946">
    <property type="entry name" value="KH_dom-like_a/b"/>
</dbReference>
<dbReference type="Proteomes" id="UP000178999">
    <property type="component" value="Unassembled WGS sequence"/>
</dbReference>
<dbReference type="STRING" id="1802538.A2382_03070"/>
<proteinExistence type="predicted"/>
<evidence type="ECO:0000256" key="1">
    <source>
        <dbReference type="PROSITE-ProRule" id="PRU00117"/>
    </source>
</evidence>
<dbReference type="GO" id="GO:0003723">
    <property type="term" value="F:RNA binding"/>
    <property type="evidence" value="ECO:0007669"/>
    <property type="project" value="UniProtKB-UniRule"/>
</dbReference>
<dbReference type="Gene3D" id="3.30.300.20">
    <property type="match status" value="1"/>
</dbReference>
<name>A0A1F8CT33_9BACT</name>
<reference evidence="2 3" key="1">
    <citation type="journal article" date="2016" name="Nat. Commun.">
        <title>Thousands of microbial genomes shed light on interconnected biogeochemical processes in an aquifer system.</title>
        <authorList>
            <person name="Anantharaman K."/>
            <person name="Brown C.T."/>
            <person name="Hug L.A."/>
            <person name="Sharon I."/>
            <person name="Castelle C.J."/>
            <person name="Probst A.J."/>
            <person name="Thomas B.C."/>
            <person name="Singh A."/>
            <person name="Wilkins M.J."/>
            <person name="Karaoz U."/>
            <person name="Brodie E.L."/>
            <person name="Williams K.H."/>
            <person name="Hubbard S.S."/>
            <person name="Banfield J.F."/>
        </authorList>
    </citation>
    <scope>NUCLEOTIDE SEQUENCE [LARGE SCALE GENOMIC DNA]</scope>
</reference>
<comment type="caution">
    <text evidence="2">The sequence shown here is derived from an EMBL/GenBank/DDBJ whole genome shotgun (WGS) entry which is preliminary data.</text>
</comment>
<protein>
    <submittedName>
        <fullName evidence="2">Uncharacterized protein</fullName>
    </submittedName>
</protein>
<gene>
    <name evidence="2" type="ORF">A2382_03070</name>
</gene>
<sequence>MKDLTTFLISNITGSDDFSVEETVENGKCDILVKTKPDIIGFIIGKEGKTIKNIRRILAIKASLERLSVNIKVEEK</sequence>
<evidence type="ECO:0000313" key="2">
    <source>
        <dbReference type="EMBL" id="OGM79431.1"/>
    </source>
</evidence>
<dbReference type="PROSITE" id="PS50084">
    <property type="entry name" value="KH_TYPE_1"/>
    <property type="match status" value="1"/>
</dbReference>
<organism evidence="2 3">
    <name type="scientific">Candidatus Woesebacteria bacterium RIFOXYB1_FULL_38_16</name>
    <dbReference type="NCBI Taxonomy" id="1802538"/>
    <lineage>
        <taxon>Bacteria</taxon>
        <taxon>Candidatus Woeseibacteriota</taxon>
    </lineage>
</organism>
<dbReference type="SUPFAM" id="SSF54814">
    <property type="entry name" value="Prokaryotic type KH domain (KH-domain type II)"/>
    <property type="match status" value="1"/>
</dbReference>
<dbReference type="Pfam" id="PF13083">
    <property type="entry name" value="KH_KhpA-B"/>
    <property type="match status" value="1"/>
</dbReference>
<evidence type="ECO:0000313" key="3">
    <source>
        <dbReference type="Proteomes" id="UP000178999"/>
    </source>
</evidence>
<dbReference type="AlphaFoldDB" id="A0A1F8CT33"/>
<accession>A0A1F8CT33</accession>
<dbReference type="EMBL" id="MGHY01000016">
    <property type="protein sequence ID" value="OGM79431.1"/>
    <property type="molecule type" value="Genomic_DNA"/>
</dbReference>
<keyword evidence="1" id="KW-0694">RNA-binding</keyword>